<dbReference type="EMBL" id="CM055097">
    <property type="protein sequence ID" value="KAJ7553362.1"/>
    <property type="molecule type" value="Genomic_DNA"/>
</dbReference>
<proteinExistence type="predicted"/>
<accession>A0ACC2DGE3</accession>
<organism evidence="1 2">
    <name type="scientific">Diphasiastrum complanatum</name>
    <name type="common">Issler's clubmoss</name>
    <name type="synonym">Lycopodium complanatum</name>
    <dbReference type="NCBI Taxonomy" id="34168"/>
    <lineage>
        <taxon>Eukaryota</taxon>
        <taxon>Viridiplantae</taxon>
        <taxon>Streptophyta</taxon>
        <taxon>Embryophyta</taxon>
        <taxon>Tracheophyta</taxon>
        <taxon>Lycopodiopsida</taxon>
        <taxon>Lycopodiales</taxon>
        <taxon>Lycopodiaceae</taxon>
        <taxon>Lycopodioideae</taxon>
        <taxon>Diphasiastrum</taxon>
    </lineage>
</organism>
<sequence length="227" mass="25289">MASQYDNETIQRRLRFIACHLGAHESGHATSSINPIECSASSRRRDSTLLFARQSSQTYSHFMRQESVKQVQCDSPAEEAPLFARVPLSGEKPNDTSSVNHHTHLEVSTRKCPEWVPLMDVLESGTEHVLLVALPGVSVEGIQVEVDHGRLIITGTRSVEWWKISGSDLVTSTAAEDAFYHQRDLAYGPYRTVWLLPENVDMNAISAEFVNGVLTVLIPKLKLTTSF</sequence>
<name>A0ACC2DGE3_DIPCM</name>
<gene>
    <name evidence="1" type="ORF">O6H91_06G095300</name>
</gene>
<dbReference type="Proteomes" id="UP001162992">
    <property type="component" value="Chromosome 6"/>
</dbReference>
<reference evidence="2" key="1">
    <citation type="journal article" date="2024" name="Proc. Natl. Acad. Sci. U.S.A.">
        <title>Extraordinary preservation of gene collinearity over three hundred million years revealed in homosporous lycophytes.</title>
        <authorList>
            <person name="Li C."/>
            <person name="Wickell D."/>
            <person name="Kuo L.Y."/>
            <person name="Chen X."/>
            <person name="Nie B."/>
            <person name="Liao X."/>
            <person name="Peng D."/>
            <person name="Ji J."/>
            <person name="Jenkins J."/>
            <person name="Williams M."/>
            <person name="Shu S."/>
            <person name="Plott C."/>
            <person name="Barry K."/>
            <person name="Rajasekar S."/>
            <person name="Grimwood J."/>
            <person name="Han X."/>
            <person name="Sun S."/>
            <person name="Hou Z."/>
            <person name="He W."/>
            <person name="Dai G."/>
            <person name="Sun C."/>
            <person name="Schmutz J."/>
            <person name="Leebens-Mack J.H."/>
            <person name="Li F.W."/>
            <person name="Wang L."/>
        </authorList>
    </citation>
    <scope>NUCLEOTIDE SEQUENCE [LARGE SCALE GENOMIC DNA]</scope>
    <source>
        <strain evidence="2">cv. PW_Plant_1</strain>
    </source>
</reference>
<protein>
    <submittedName>
        <fullName evidence="1">Uncharacterized protein</fullName>
    </submittedName>
</protein>
<keyword evidence="2" id="KW-1185">Reference proteome</keyword>
<comment type="caution">
    <text evidence="1">The sequence shown here is derived from an EMBL/GenBank/DDBJ whole genome shotgun (WGS) entry which is preliminary data.</text>
</comment>
<evidence type="ECO:0000313" key="1">
    <source>
        <dbReference type="EMBL" id="KAJ7553362.1"/>
    </source>
</evidence>
<evidence type="ECO:0000313" key="2">
    <source>
        <dbReference type="Proteomes" id="UP001162992"/>
    </source>
</evidence>